<evidence type="ECO:0000256" key="1">
    <source>
        <dbReference type="ARBA" id="ARBA00004123"/>
    </source>
</evidence>
<evidence type="ECO:0000256" key="6">
    <source>
        <dbReference type="ARBA" id="ARBA00023163"/>
    </source>
</evidence>
<keyword evidence="3 8" id="KW-0863">Zinc-finger</keyword>
<dbReference type="PROSITE" id="PS00028">
    <property type="entry name" value="ZINC_FINGER_C2H2_1"/>
    <property type="match status" value="2"/>
</dbReference>
<feature type="compositionally biased region" description="Basic and acidic residues" evidence="9">
    <location>
        <begin position="401"/>
        <end position="411"/>
    </location>
</feature>
<keyword evidence="4" id="KW-0862">Zinc</keyword>
<dbReference type="InterPro" id="IPR013087">
    <property type="entry name" value="Znf_C2H2_type"/>
</dbReference>
<feature type="compositionally biased region" description="Polar residues" evidence="9">
    <location>
        <begin position="58"/>
        <end position="73"/>
    </location>
</feature>
<dbReference type="GO" id="GO:0006357">
    <property type="term" value="P:regulation of transcription by RNA polymerase II"/>
    <property type="evidence" value="ECO:0007669"/>
    <property type="project" value="TreeGrafter"/>
</dbReference>
<feature type="region of interest" description="Disordered" evidence="9">
    <location>
        <begin position="386"/>
        <end position="426"/>
    </location>
</feature>
<evidence type="ECO:0000256" key="8">
    <source>
        <dbReference type="PROSITE-ProRule" id="PRU00042"/>
    </source>
</evidence>
<dbReference type="SUPFAM" id="SSF57667">
    <property type="entry name" value="beta-beta-alpha zinc fingers"/>
    <property type="match status" value="1"/>
</dbReference>
<evidence type="ECO:0000313" key="11">
    <source>
        <dbReference type="EMBL" id="EOA88790.1"/>
    </source>
</evidence>
<keyword evidence="7" id="KW-0539">Nucleus</keyword>
<dbReference type="eggNOG" id="ENOG502S2SN">
    <property type="taxonomic scope" value="Eukaryota"/>
</dbReference>
<feature type="compositionally biased region" description="Polar residues" evidence="9">
    <location>
        <begin position="414"/>
        <end position="425"/>
    </location>
</feature>
<feature type="compositionally biased region" description="Low complexity" evidence="9">
    <location>
        <begin position="386"/>
        <end position="395"/>
    </location>
</feature>
<dbReference type="Gene3D" id="3.30.160.60">
    <property type="entry name" value="Classic Zinc Finger"/>
    <property type="match status" value="2"/>
</dbReference>
<keyword evidence="12" id="KW-1185">Reference proteome</keyword>
<keyword evidence="2" id="KW-0479">Metal-binding</keyword>
<reference evidence="11 12" key="2">
    <citation type="journal article" date="2013" name="PLoS Genet.">
        <title>Comparative genome structure, secondary metabolite, and effector coding capacity across Cochliobolus pathogens.</title>
        <authorList>
            <person name="Condon B.J."/>
            <person name="Leng Y."/>
            <person name="Wu D."/>
            <person name="Bushley K.E."/>
            <person name="Ohm R.A."/>
            <person name="Otillar R."/>
            <person name="Martin J."/>
            <person name="Schackwitz W."/>
            <person name="Grimwood J."/>
            <person name="MohdZainudin N."/>
            <person name="Xue C."/>
            <person name="Wang R."/>
            <person name="Manning V.A."/>
            <person name="Dhillon B."/>
            <person name="Tu Z.J."/>
            <person name="Steffenson B.J."/>
            <person name="Salamov A."/>
            <person name="Sun H."/>
            <person name="Lowry S."/>
            <person name="LaButti K."/>
            <person name="Han J."/>
            <person name="Copeland A."/>
            <person name="Lindquist E."/>
            <person name="Barry K."/>
            <person name="Schmutz J."/>
            <person name="Baker S.E."/>
            <person name="Ciuffetti L.M."/>
            <person name="Grigoriev I.V."/>
            <person name="Zhong S."/>
            <person name="Turgeon B.G."/>
        </authorList>
    </citation>
    <scope>NUCLEOTIDE SEQUENCE [LARGE SCALE GENOMIC DNA]</scope>
    <source>
        <strain evidence="12">28A</strain>
    </source>
</reference>
<dbReference type="EMBL" id="KB908526">
    <property type="protein sequence ID" value="EOA88790.1"/>
    <property type="molecule type" value="Genomic_DNA"/>
</dbReference>
<accession>R0IVI1</accession>
<evidence type="ECO:0000313" key="12">
    <source>
        <dbReference type="Proteomes" id="UP000016935"/>
    </source>
</evidence>
<sequence>MSRYYSSRDYQQPFDSAFSHSQRQYHVQVPQLRVSTAEQTQQWDPSVRPRSVQDMREQTYSPTASVHTTGTSPNTRLADRAFYSHSNLFPNTYVNPSLQGGSSMLTPDYISRGFNPSAQEESWSSFNMRSTENRVVRTPPRQSNVDFQSYSRIASDVDKGAVLSDEGYFSQQTSQSVLGNAPDRASQDLTIDFLSQIGHMNVDSTVSEATVSHVASDQKSRVSSTRSRRSSNRPTKCEYPDCNEIFRCPSEYKKHSLKHEKPFKCDAPKCRRTEVGFATVNDLDRHRKSVHSIDLDHKSYKCAAKNCKSKDKLWPRLDNFKQHVHRMHAEEDAADIIERSKWCPEKLPYSIIEESAVMPMDTNLVLSGMEKSFSTNADMRNISSLDFSSQQDSQQWNPADWKLDPTKEGHRISHNPSERVSANQTAASQRLQRVQRRAAALSAQQAQTSPPVTAMNIAPKENVPQVAKLKIDHHLSNAPQTKAEQQRLAQKRSVAKTSSLNAVDLSNLILNIIQKANGSGKQDEKSIENVPLGPETLSDSERVILTKRGVLEASQEIMKLISQNSEPVQRALRRSGKSRACPIDGCGFTVARDCELRKHMKRHERPYGCTYPQCDKRFGAKSDWKRHENSQHYQLEAFRCAHELSPGAVCGFHAHRRGPFLDHIETHGLSDKDSQDLVERSTIGTNCQGSFWCGFCTAVIRLTKERNKAWDERFRHIAHHLEQEKKNIGDWVCAEVNKTKRELLEERMRENCNDGDEKEEDRDSDSATEEDSDNSPPPAPPPPPPPEREPWRPTSRDAVTLQPQAFGQDNSRKRAAPAALDAFYPSDRQKKTRTEIYRYCCSCGSGPCSSLQAACIGCEHEFCSNCGEEQVWDSMDL</sequence>
<reference evidence="11 12" key="1">
    <citation type="journal article" date="2012" name="PLoS Pathog.">
        <title>Diverse lifestyles and strategies of plant pathogenesis encoded in the genomes of eighteen Dothideomycetes fungi.</title>
        <authorList>
            <person name="Ohm R.A."/>
            <person name="Feau N."/>
            <person name="Henrissat B."/>
            <person name="Schoch C.L."/>
            <person name="Horwitz B.A."/>
            <person name="Barry K.W."/>
            <person name="Condon B.J."/>
            <person name="Copeland A.C."/>
            <person name="Dhillon B."/>
            <person name="Glaser F."/>
            <person name="Hesse C.N."/>
            <person name="Kosti I."/>
            <person name="LaButti K."/>
            <person name="Lindquist E.A."/>
            <person name="Lucas S."/>
            <person name="Salamov A.A."/>
            <person name="Bradshaw R.E."/>
            <person name="Ciuffetti L."/>
            <person name="Hamelin R.C."/>
            <person name="Kema G.H.J."/>
            <person name="Lawrence C."/>
            <person name="Scott J.A."/>
            <person name="Spatafora J.W."/>
            <person name="Turgeon B.G."/>
            <person name="de Wit P.J.G.M."/>
            <person name="Zhong S."/>
            <person name="Goodwin S.B."/>
            <person name="Grigoriev I.V."/>
        </authorList>
    </citation>
    <scope>NUCLEOTIDE SEQUENCE [LARGE SCALE GENOMIC DNA]</scope>
    <source>
        <strain evidence="12">28A</strain>
    </source>
</reference>
<feature type="region of interest" description="Disordered" evidence="9">
    <location>
        <begin position="211"/>
        <end position="234"/>
    </location>
</feature>
<dbReference type="GeneID" id="19395144"/>
<evidence type="ECO:0000256" key="5">
    <source>
        <dbReference type="ARBA" id="ARBA00023015"/>
    </source>
</evidence>
<dbReference type="InterPro" id="IPR051061">
    <property type="entry name" value="Zinc_finger_trans_reg"/>
</dbReference>
<protein>
    <recommendedName>
        <fullName evidence="10">C2H2-type domain-containing protein</fullName>
    </recommendedName>
</protein>
<dbReference type="RefSeq" id="XP_008023457.1">
    <property type="nucleotide sequence ID" value="XM_008025266.1"/>
</dbReference>
<gene>
    <name evidence="11" type="ORF">SETTUDRAFT_106053</name>
</gene>
<dbReference type="InterPro" id="IPR036236">
    <property type="entry name" value="Znf_C2H2_sf"/>
</dbReference>
<dbReference type="GO" id="GO:0005634">
    <property type="term" value="C:nucleus"/>
    <property type="evidence" value="ECO:0007669"/>
    <property type="project" value="UniProtKB-SubCell"/>
</dbReference>
<evidence type="ECO:0000256" key="2">
    <source>
        <dbReference type="ARBA" id="ARBA00022723"/>
    </source>
</evidence>
<dbReference type="Proteomes" id="UP000016935">
    <property type="component" value="Unassembled WGS sequence"/>
</dbReference>
<dbReference type="AlphaFoldDB" id="R0IVI1"/>
<feature type="region of interest" description="Disordered" evidence="9">
    <location>
        <begin position="36"/>
        <end position="73"/>
    </location>
</feature>
<dbReference type="PANTHER" id="PTHR46179">
    <property type="entry name" value="ZINC FINGER PROTEIN"/>
    <property type="match status" value="1"/>
</dbReference>
<dbReference type="PROSITE" id="PS50157">
    <property type="entry name" value="ZINC_FINGER_C2H2_2"/>
    <property type="match status" value="1"/>
</dbReference>
<feature type="compositionally biased region" description="Acidic residues" evidence="9">
    <location>
        <begin position="753"/>
        <end position="773"/>
    </location>
</feature>
<dbReference type="HOGENOM" id="CLU_324903_0_0_1"/>
<comment type="subcellular location">
    <subcellularLocation>
        <location evidence="1">Nucleus</location>
    </subcellularLocation>
</comment>
<evidence type="ECO:0000256" key="3">
    <source>
        <dbReference type="ARBA" id="ARBA00022771"/>
    </source>
</evidence>
<dbReference type="PANTHER" id="PTHR46179:SF13">
    <property type="entry name" value="C2H2-TYPE DOMAIN-CONTAINING PROTEIN"/>
    <property type="match status" value="1"/>
</dbReference>
<feature type="compositionally biased region" description="Pro residues" evidence="9">
    <location>
        <begin position="775"/>
        <end position="785"/>
    </location>
</feature>
<dbReference type="STRING" id="671987.R0IVI1"/>
<feature type="domain" description="C2H2-type" evidence="10">
    <location>
        <begin position="607"/>
        <end position="637"/>
    </location>
</feature>
<keyword evidence="5" id="KW-0805">Transcription regulation</keyword>
<keyword evidence="6" id="KW-0804">Transcription</keyword>
<dbReference type="GO" id="GO:0008270">
    <property type="term" value="F:zinc ion binding"/>
    <property type="evidence" value="ECO:0007669"/>
    <property type="project" value="UniProtKB-KW"/>
</dbReference>
<dbReference type="SMART" id="SM00355">
    <property type="entry name" value="ZnF_C2H2"/>
    <property type="match status" value="5"/>
</dbReference>
<proteinExistence type="predicted"/>
<evidence type="ECO:0000256" key="9">
    <source>
        <dbReference type="SAM" id="MobiDB-lite"/>
    </source>
</evidence>
<evidence type="ECO:0000256" key="4">
    <source>
        <dbReference type="ARBA" id="ARBA00022833"/>
    </source>
</evidence>
<evidence type="ECO:0000259" key="10">
    <source>
        <dbReference type="PROSITE" id="PS50157"/>
    </source>
</evidence>
<name>R0IVI1_EXST2</name>
<organism evidence="11 12">
    <name type="scientific">Exserohilum turcicum (strain 28A)</name>
    <name type="common">Northern leaf blight fungus</name>
    <name type="synonym">Setosphaeria turcica</name>
    <dbReference type="NCBI Taxonomy" id="671987"/>
    <lineage>
        <taxon>Eukaryota</taxon>
        <taxon>Fungi</taxon>
        <taxon>Dikarya</taxon>
        <taxon>Ascomycota</taxon>
        <taxon>Pezizomycotina</taxon>
        <taxon>Dothideomycetes</taxon>
        <taxon>Pleosporomycetidae</taxon>
        <taxon>Pleosporales</taxon>
        <taxon>Pleosporineae</taxon>
        <taxon>Pleosporaceae</taxon>
        <taxon>Exserohilum</taxon>
    </lineage>
</organism>
<feature type="region of interest" description="Disordered" evidence="9">
    <location>
        <begin position="747"/>
        <end position="794"/>
    </location>
</feature>
<evidence type="ECO:0000256" key="7">
    <source>
        <dbReference type="ARBA" id="ARBA00023242"/>
    </source>
</evidence>
<dbReference type="OrthoDB" id="6077919at2759"/>